<dbReference type="InterPro" id="IPR016181">
    <property type="entry name" value="Acyl_CoA_acyltransferase"/>
</dbReference>
<sequence>MELFGEHVLLQSASIDDLDFICRIETDKNLWYFEEYVESDKTIVYEEYIQKIKNEEDPKSYDFIVSAFAAKSKTPVGLAQIWNDSEFRKSWEIGFVILPEFRGKGYGREAAKLLLQLAFENLGAHKVFGMCNSNNIRSAVLMESIGMEREAIFKEELFWHNKWVDQYYFAILERDYFCRN</sequence>
<reference evidence="2 3" key="1">
    <citation type="submission" date="2018-12" db="EMBL/GenBank/DDBJ databases">
        <authorList>
            <person name="Sun L."/>
            <person name="Chen Z."/>
        </authorList>
    </citation>
    <scope>NUCLEOTIDE SEQUENCE [LARGE SCALE GENOMIC DNA]</scope>
    <source>
        <strain evidence="2 3">LMG 29736</strain>
    </source>
</reference>
<dbReference type="SUPFAM" id="SSF55729">
    <property type="entry name" value="Acyl-CoA N-acyltransferases (Nat)"/>
    <property type="match status" value="1"/>
</dbReference>
<dbReference type="InterPro" id="IPR000182">
    <property type="entry name" value="GNAT_dom"/>
</dbReference>
<dbReference type="InterPro" id="IPR051531">
    <property type="entry name" value="N-acetyltransferase"/>
</dbReference>
<name>A0A429XA56_SIMTE</name>
<feature type="domain" description="N-acetyltransferase" evidence="1">
    <location>
        <begin position="8"/>
        <end position="165"/>
    </location>
</feature>
<evidence type="ECO:0000259" key="1">
    <source>
        <dbReference type="PROSITE" id="PS51186"/>
    </source>
</evidence>
<dbReference type="OrthoDB" id="9785602at2"/>
<protein>
    <submittedName>
        <fullName evidence="2">N-acetyltransferase</fullName>
    </submittedName>
</protein>
<dbReference type="RefSeq" id="WP_120117560.1">
    <property type="nucleotide sequence ID" value="NZ_QYTW02000005.1"/>
</dbReference>
<comment type="caution">
    <text evidence="2">The sequence shown here is derived from an EMBL/GenBank/DDBJ whole genome shotgun (WGS) entry which is preliminary data.</text>
</comment>
<keyword evidence="2" id="KW-0808">Transferase</keyword>
<dbReference type="PROSITE" id="PS51186">
    <property type="entry name" value="GNAT"/>
    <property type="match status" value="1"/>
</dbReference>
<dbReference type="Proteomes" id="UP000287296">
    <property type="component" value="Unassembled WGS sequence"/>
</dbReference>
<gene>
    <name evidence="2" type="ORF">D5F11_007255</name>
</gene>
<dbReference type="PANTHER" id="PTHR43792">
    <property type="entry name" value="GNAT FAMILY, PUTATIVE (AFU_ORTHOLOGUE AFUA_3G00765)-RELATED-RELATED"/>
    <property type="match status" value="1"/>
</dbReference>
<evidence type="ECO:0000313" key="2">
    <source>
        <dbReference type="EMBL" id="RST60242.1"/>
    </source>
</evidence>
<dbReference type="Gene3D" id="3.40.630.30">
    <property type="match status" value="1"/>
</dbReference>
<dbReference type="GO" id="GO:0016747">
    <property type="term" value="F:acyltransferase activity, transferring groups other than amino-acyl groups"/>
    <property type="evidence" value="ECO:0007669"/>
    <property type="project" value="InterPro"/>
</dbReference>
<organism evidence="2 3">
    <name type="scientific">Siminovitchia terrae</name>
    <name type="common">Bacillus terrae</name>
    <dbReference type="NCBI Taxonomy" id="1914933"/>
    <lineage>
        <taxon>Bacteria</taxon>
        <taxon>Bacillati</taxon>
        <taxon>Bacillota</taxon>
        <taxon>Bacilli</taxon>
        <taxon>Bacillales</taxon>
        <taxon>Bacillaceae</taxon>
        <taxon>Siminovitchia</taxon>
    </lineage>
</organism>
<dbReference type="Pfam" id="PF13302">
    <property type="entry name" value="Acetyltransf_3"/>
    <property type="match status" value="1"/>
</dbReference>
<dbReference type="EMBL" id="QYTW02000005">
    <property type="protein sequence ID" value="RST60242.1"/>
    <property type="molecule type" value="Genomic_DNA"/>
</dbReference>
<accession>A0A429XA56</accession>
<evidence type="ECO:0000313" key="3">
    <source>
        <dbReference type="Proteomes" id="UP000287296"/>
    </source>
</evidence>
<proteinExistence type="predicted"/>
<dbReference type="AlphaFoldDB" id="A0A429XA56"/>
<dbReference type="CDD" id="cd04301">
    <property type="entry name" value="NAT_SF"/>
    <property type="match status" value="1"/>
</dbReference>